<dbReference type="AlphaFoldDB" id="A0A0V0TX58"/>
<dbReference type="PRINTS" id="PR00837">
    <property type="entry name" value="V5TPXLIKE"/>
</dbReference>
<dbReference type="Gene3D" id="3.40.33.10">
    <property type="entry name" value="CAP"/>
    <property type="match status" value="1"/>
</dbReference>
<dbReference type="Gene3D" id="1.10.10.1940">
    <property type="match status" value="1"/>
</dbReference>
<dbReference type="Pfam" id="PF00188">
    <property type="entry name" value="CAP"/>
    <property type="match status" value="1"/>
</dbReference>
<dbReference type="InterPro" id="IPR001283">
    <property type="entry name" value="CRISP-related"/>
</dbReference>
<evidence type="ECO:0000256" key="3">
    <source>
        <dbReference type="SAM" id="SignalP"/>
    </source>
</evidence>
<name>A0A0V0TX58_9BILA</name>
<dbReference type="InterPro" id="IPR035940">
    <property type="entry name" value="CAP_sf"/>
</dbReference>
<organism evidence="5 6">
    <name type="scientific">Trichinella murrelli</name>
    <dbReference type="NCBI Taxonomy" id="144512"/>
    <lineage>
        <taxon>Eukaryota</taxon>
        <taxon>Metazoa</taxon>
        <taxon>Ecdysozoa</taxon>
        <taxon>Nematoda</taxon>
        <taxon>Enoplea</taxon>
        <taxon>Dorylaimia</taxon>
        <taxon>Trichinellida</taxon>
        <taxon>Trichinellidae</taxon>
        <taxon>Trichinella</taxon>
    </lineage>
</organism>
<comment type="caution">
    <text evidence="1">Lacks conserved residue(s) required for the propagation of feature annotation.</text>
</comment>
<dbReference type="InterPro" id="IPR003582">
    <property type="entry name" value="ShKT_dom"/>
</dbReference>
<dbReference type="OrthoDB" id="5874910at2759"/>
<keyword evidence="3" id="KW-0732">Signal</keyword>
<dbReference type="InterPro" id="IPR014044">
    <property type="entry name" value="CAP_dom"/>
</dbReference>
<dbReference type="PROSITE" id="PS51670">
    <property type="entry name" value="SHKT"/>
    <property type="match status" value="1"/>
</dbReference>
<feature type="domain" description="ShKT" evidence="4">
    <location>
        <begin position="342"/>
        <end position="380"/>
    </location>
</feature>
<comment type="caution">
    <text evidence="5">The sequence shown here is derived from an EMBL/GenBank/DDBJ whole genome shotgun (WGS) entry which is preliminary data.</text>
</comment>
<dbReference type="PANTHER" id="PTHR10334">
    <property type="entry name" value="CYSTEINE-RICH SECRETORY PROTEIN-RELATED"/>
    <property type="match status" value="1"/>
</dbReference>
<reference evidence="5 6" key="1">
    <citation type="submission" date="2015-01" db="EMBL/GenBank/DDBJ databases">
        <title>Evolution of Trichinella species and genotypes.</title>
        <authorList>
            <person name="Korhonen P.K."/>
            <person name="Edoardo P."/>
            <person name="Giuseppe L.R."/>
            <person name="Gasser R.B."/>
        </authorList>
    </citation>
    <scope>NUCLEOTIDE SEQUENCE [LARGE SCALE GENOMIC DNA]</scope>
    <source>
        <strain evidence="5">ISS417</strain>
    </source>
</reference>
<accession>A0A0V0TX58</accession>
<dbReference type="EMBL" id="JYDJ01000115">
    <property type="protein sequence ID" value="KRX43620.1"/>
    <property type="molecule type" value="Genomic_DNA"/>
</dbReference>
<evidence type="ECO:0000313" key="5">
    <source>
        <dbReference type="EMBL" id="KRX43620.1"/>
    </source>
</evidence>
<sequence>MNLIFLFIFSTVLLSTNAISSVSYQYFLNGERVTDQEKIKQLLEKYPHLRPSDSKSTSFQRPLMTSSSDGKSVQESLASTTPAKKVISSKLKIRPPKRVLIRPPAKPENEPTVQNLQKLVASSSTEPPASEGVLSLPNTVKEFITEQHNSFRKQVAKGLVPGQPRASAMNELIWSDAIAENASKWAAGCAFEHTPSGYYCGMLGFSSVGENLAVSTVSPRVDSSSEEALKDAFSRALNGFFIEHKDFRHSDRYCNPGKKCGHYTQMVVDSTLMVGCGIAVCNNGIQGFIPGRRSHLIVCNYIPGNNIKNRPPYETKPKNCPSNRPHRKDYLCTGHGPNYQTCEDSRKSCKTWKEEGKCDLCNNPFQKFMSENCAQTCGYC</sequence>
<evidence type="ECO:0000256" key="2">
    <source>
        <dbReference type="SAM" id="MobiDB-lite"/>
    </source>
</evidence>
<evidence type="ECO:0000256" key="1">
    <source>
        <dbReference type="PROSITE-ProRule" id="PRU01005"/>
    </source>
</evidence>
<feature type="region of interest" description="Disordered" evidence="2">
    <location>
        <begin position="45"/>
        <end position="81"/>
    </location>
</feature>
<gene>
    <name evidence="5" type="ORF">T05_8885</name>
</gene>
<evidence type="ECO:0000313" key="6">
    <source>
        <dbReference type="Proteomes" id="UP000055048"/>
    </source>
</evidence>
<dbReference type="SMART" id="SM00198">
    <property type="entry name" value="SCP"/>
    <property type="match status" value="1"/>
</dbReference>
<dbReference type="Proteomes" id="UP000055048">
    <property type="component" value="Unassembled WGS sequence"/>
</dbReference>
<proteinExistence type="predicted"/>
<feature type="chain" id="PRO_5006869645" evidence="3">
    <location>
        <begin position="19"/>
        <end position="380"/>
    </location>
</feature>
<dbReference type="Pfam" id="PF01549">
    <property type="entry name" value="ShK"/>
    <property type="match status" value="1"/>
</dbReference>
<feature type="signal peptide" evidence="3">
    <location>
        <begin position="1"/>
        <end position="18"/>
    </location>
</feature>
<protein>
    <submittedName>
        <fullName evidence="5">Venom allergen 5.01</fullName>
    </submittedName>
</protein>
<keyword evidence="6" id="KW-1185">Reference proteome</keyword>
<feature type="compositionally biased region" description="Polar residues" evidence="2">
    <location>
        <begin position="54"/>
        <end position="81"/>
    </location>
</feature>
<dbReference type="CDD" id="cd05380">
    <property type="entry name" value="CAP_euk"/>
    <property type="match status" value="1"/>
</dbReference>
<evidence type="ECO:0000259" key="4">
    <source>
        <dbReference type="PROSITE" id="PS51670"/>
    </source>
</evidence>
<dbReference type="SUPFAM" id="SSF55797">
    <property type="entry name" value="PR-1-like"/>
    <property type="match status" value="1"/>
</dbReference>